<proteinExistence type="predicted"/>
<feature type="domain" description="CHK kinase-like" evidence="1">
    <location>
        <begin position="138"/>
        <end position="336"/>
    </location>
</feature>
<dbReference type="AlphaFoldDB" id="A0A9J6BPG7"/>
<protein>
    <recommendedName>
        <fullName evidence="1">CHK kinase-like domain-containing protein</fullName>
    </recommendedName>
</protein>
<dbReference type="InterPro" id="IPR011009">
    <property type="entry name" value="Kinase-like_dom_sf"/>
</dbReference>
<dbReference type="OrthoDB" id="190089at2759"/>
<dbReference type="InterPro" id="IPR004119">
    <property type="entry name" value="EcKL"/>
</dbReference>
<organism evidence="2 3">
    <name type="scientific">Polypedilum vanderplanki</name>
    <name type="common">Sleeping chironomid midge</name>
    <dbReference type="NCBI Taxonomy" id="319348"/>
    <lineage>
        <taxon>Eukaryota</taxon>
        <taxon>Metazoa</taxon>
        <taxon>Ecdysozoa</taxon>
        <taxon>Arthropoda</taxon>
        <taxon>Hexapoda</taxon>
        <taxon>Insecta</taxon>
        <taxon>Pterygota</taxon>
        <taxon>Neoptera</taxon>
        <taxon>Endopterygota</taxon>
        <taxon>Diptera</taxon>
        <taxon>Nematocera</taxon>
        <taxon>Chironomoidea</taxon>
        <taxon>Chironomidae</taxon>
        <taxon>Chironominae</taxon>
        <taxon>Polypedilum</taxon>
        <taxon>Polypedilum</taxon>
    </lineage>
</organism>
<dbReference type="SUPFAM" id="SSF56112">
    <property type="entry name" value="Protein kinase-like (PK-like)"/>
    <property type="match status" value="1"/>
</dbReference>
<reference evidence="2" key="1">
    <citation type="submission" date="2021-03" db="EMBL/GenBank/DDBJ databases">
        <title>Chromosome level genome of the anhydrobiotic midge Polypedilum vanderplanki.</title>
        <authorList>
            <person name="Yoshida Y."/>
            <person name="Kikawada T."/>
            <person name="Gusev O."/>
        </authorList>
    </citation>
    <scope>NUCLEOTIDE SEQUENCE</scope>
    <source>
        <strain evidence="2">NIAS01</strain>
        <tissue evidence="2">Whole body or cell culture</tissue>
    </source>
</reference>
<sequence length="435" mass="51098">MNGKKETLKLPCEVYEKVLQEIIEKELNLLPEDCIKEYAAGSAKGDNYLGIVYRINVKSKKDKNSFLNVIAKLPPQNASRREQFSANFCFLRECQFYDIIVPMYKEFQIEKGINVETDGFHHTAKCYKTFNEEPTEGIFLEDLKPLNFEMFDRLKEVTKDQVFLVMKTLAKLHAISFAIQDQKPDKIKDFTEMIDFFTHQCYKDNSGMKLWFEKLMKQGLDVLRKSKNPDLIKRVENALQNNLELVVRECTNSKEIFPYAAISHGDCWNNNIMYKYDENGEAVDIRLLDFQILRYATPVCDLMYYIFGCTRKSLRDKYYQEFIDVYYEELSSFIIRLGSDPKKVYPREIFDEQLKKFGKFGLAMAMILLPIFTSDVDDVPDLDDLAEKLQELQSTENGHKEFDEGFLEFTSSKTIDKYEERMMGVFIDMYNLDYV</sequence>
<dbReference type="Proteomes" id="UP001107558">
    <property type="component" value="Chromosome 3"/>
</dbReference>
<accession>A0A9J6BPG7</accession>
<dbReference type="SMART" id="SM00587">
    <property type="entry name" value="CHK"/>
    <property type="match status" value="1"/>
</dbReference>
<gene>
    <name evidence="2" type="ORF">PVAND_001793</name>
</gene>
<dbReference type="PANTHER" id="PTHR11012:SF54">
    <property type="entry name" value="CHK KINASE-LIKE DOMAIN-CONTAINING PROTEIN"/>
    <property type="match status" value="1"/>
</dbReference>
<evidence type="ECO:0000259" key="1">
    <source>
        <dbReference type="SMART" id="SM00587"/>
    </source>
</evidence>
<comment type="caution">
    <text evidence="2">The sequence shown here is derived from an EMBL/GenBank/DDBJ whole genome shotgun (WGS) entry which is preliminary data.</text>
</comment>
<dbReference type="PANTHER" id="PTHR11012">
    <property type="entry name" value="PROTEIN KINASE-LIKE DOMAIN-CONTAINING"/>
    <property type="match status" value="1"/>
</dbReference>
<evidence type="ECO:0000313" key="2">
    <source>
        <dbReference type="EMBL" id="KAG5671600.1"/>
    </source>
</evidence>
<evidence type="ECO:0000313" key="3">
    <source>
        <dbReference type="Proteomes" id="UP001107558"/>
    </source>
</evidence>
<dbReference type="Gene3D" id="3.90.1200.10">
    <property type="match status" value="1"/>
</dbReference>
<dbReference type="Pfam" id="PF02958">
    <property type="entry name" value="EcKL"/>
    <property type="match status" value="1"/>
</dbReference>
<keyword evidence="3" id="KW-1185">Reference proteome</keyword>
<dbReference type="InterPro" id="IPR015897">
    <property type="entry name" value="CHK_kinase-like"/>
</dbReference>
<name>A0A9J6BPG7_POLVA</name>
<dbReference type="EMBL" id="JADBJN010000003">
    <property type="protein sequence ID" value="KAG5671600.1"/>
    <property type="molecule type" value="Genomic_DNA"/>
</dbReference>